<name>E8U8H3_DEIML</name>
<reference evidence="1 2" key="1">
    <citation type="journal article" date="2011" name="Stand. Genomic Sci.">
        <title>Complete genome sequence of Deinococcus maricopensis type strain (LB-34).</title>
        <authorList>
            <person name="Pukall R."/>
            <person name="Zeytun A."/>
            <person name="Lucas S."/>
            <person name="Lapidus A."/>
            <person name="Hammon N."/>
            <person name="Deshpande S."/>
            <person name="Nolan M."/>
            <person name="Cheng J.F."/>
            <person name="Pitluck S."/>
            <person name="Liolios K."/>
            <person name="Pagani I."/>
            <person name="Mikhailova N."/>
            <person name="Ivanova N."/>
            <person name="Mavromatis K."/>
            <person name="Pati A."/>
            <person name="Tapia R."/>
            <person name="Han C."/>
            <person name="Goodwin L."/>
            <person name="Chen A."/>
            <person name="Palaniappan K."/>
            <person name="Land M."/>
            <person name="Hauser L."/>
            <person name="Chang Y.J."/>
            <person name="Jeffries C.D."/>
            <person name="Brambilla E.M."/>
            <person name="Rohde M."/>
            <person name="Goker M."/>
            <person name="Detter J.C."/>
            <person name="Woyke T."/>
            <person name="Bristow J."/>
            <person name="Eisen J.A."/>
            <person name="Markowitz V."/>
            <person name="Hugenholtz P."/>
            <person name="Kyrpides N.C."/>
            <person name="Klenk H.P."/>
        </authorList>
    </citation>
    <scope>NUCLEOTIDE SEQUENCE [LARGE SCALE GENOMIC DNA]</scope>
    <source>
        <strain evidence="2">DSM 21211 / LMG 22137 / NRRL B-23946 / LB-34</strain>
    </source>
</reference>
<dbReference type="Proteomes" id="UP000008635">
    <property type="component" value="Chromosome"/>
</dbReference>
<evidence type="ECO:0000313" key="2">
    <source>
        <dbReference type="Proteomes" id="UP000008635"/>
    </source>
</evidence>
<dbReference type="EMBL" id="CP002454">
    <property type="protein sequence ID" value="ADV67362.1"/>
    <property type="molecule type" value="Genomic_DNA"/>
</dbReference>
<organism evidence="1 2">
    <name type="scientific">Deinococcus maricopensis (strain DSM 21211 / LMG 22137 / NRRL B-23946 / LB-34)</name>
    <dbReference type="NCBI Taxonomy" id="709986"/>
    <lineage>
        <taxon>Bacteria</taxon>
        <taxon>Thermotogati</taxon>
        <taxon>Deinococcota</taxon>
        <taxon>Deinococci</taxon>
        <taxon>Deinococcales</taxon>
        <taxon>Deinococcaceae</taxon>
        <taxon>Deinococcus</taxon>
    </lineage>
</organism>
<dbReference type="OrthoDB" id="66553at2"/>
<protein>
    <recommendedName>
        <fullName evidence="3">Lipoprotein</fullName>
    </recommendedName>
</protein>
<sequence length="174" mass="17727" precursor="true">MKLLLLLAPAALLASCGTGLIPLGNFNLPDVTITLPAASANNGFVAYSTTNAVADADPRVASITSVTIEANALYTTLLGTATSADMYVRTNFTGCDQSTAASGYVLCPVAGETNNRISTLTLKAGTPQAAVLTGAALNTAVKTRQGYFGLSLTAGSTVMGDQLKLTNVIAKPRL</sequence>
<evidence type="ECO:0008006" key="3">
    <source>
        <dbReference type="Google" id="ProtNLM"/>
    </source>
</evidence>
<dbReference type="AlphaFoldDB" id="E8U8H3"/>
<keyword evidence="2" id="KW-1185">Reference proteome</keyword>
<accession>E8U8H3</accession>
<dbReference type="HOGENOM" id="CLU_1537569_0_0_0"/>
<gene>
    <name evidence="1" type="ordered locus">Deima_1713</name>
</gene>
<dbReference type="KEGG" id="dmr:Deima_1713"/>
<evidence type="ECO:0000313" key="1">
    <source>
        <dbReference type="EMBL" id="ADV67362.1"/>
    </source>
</evidence>
<dbReference type="RefSeq" id="WP_013556867.1">
    <property type="nucleotide sequence ID" value="NC_014958.1"/>
</dbReference>
<dbReference type="STRING" id="709986.Deima_1713"/>
<dbReference type="PROSITE" id="PS51257">
    <property type="entry name" value="PROKAR_LIPOPROTEIN"/>
    <property type="match status" value="1"/>
</dbReference>
<proteinExistence type="predicted"/>
<reference evidence="2" key="2">
    <citation type="submission" date="2011-01" db="EMBL/GenBank/DDBJ databases">
        <title>The complete genome of Deinococcus maricopensis DSM 21211.</title>
        <authorList>
            <consortium name="US DOE Joint Genome Institute (JGI-PGF)"/>
            <person name="Lucas S."/>
            <person name="Copeland A."/>
            <person name="Lapidus A."/>
            <person name="Goodwin L."/>
            <person name="Pitluck S."/>
            <person name="Kyrpides N."/>
            <person name="Mavromatis K."/>
            <person name="Pagani I."/>
            <person name="Ivanova N."/>
            <person name="Ovchinnikova G."/>
            <person name="Zeytun A."/>
            <person name="Detter J.C."/>
            <person name="Han C."/>
            <person name="Land M."/>
            <person name="Hauser L."/>
            <person name="Markowitz V."/>
            <person name="Cheng J.-F."/>
            <person name="Hugenholtz P."/>
            <person name="Woyke T."/>
            <person name="Wu D."/>
            <person name="Pukall R."/>
            <person name="Gehrich-Schroeter G."/>
            <person name="Brambilla E."/>
            <person name="Klenk H.-P."/>
            <person name="Eisen J.A."/>
        </authorList>
    </citation>
    <scope>NUCLEOTIDE SEQUENCE [LARGE SCALE GENOMIC DNA]</scope>
    <source>
        <strain evidence="2">DSM 21211 / LMG 22137 / NRRL B-23946 / LB-34</strain>
    </source>
</reference>